<proteinExistence type="inferred from homology"/>
<dbReference type="PRINTS" id="PR00080">
    <property type="entry name" value="SDRFAMILY"/>
</dbReference>
<reference evidence="4 5" key="1">
    <citation type="journal article" date="2016" name="Genome Biol. Evol.">
        <title>Divergent and convergent evolution of fungal pathogenicity.</title>
        <authorList>
            <person name="Shang Y."/>
            <person name="Xiao G."/>
            <person name="Zheng P."/>
            <person name="Cen K."/>
            <person name="Zhan S."/>
            <person name="Wang C."/>
        </authorList>
    </citation>
    <scope>NUCLEOTIDE SEQUENCE [LARGE SCALE GENOMIC DNA]</scope>
    <source>
        <strain evidence="4 5">ARSEF 2679</strain>
    </source>
</reference>
<keyword evidence="5" id="KW-1185">Reference proteome</keyword>
<dbReference type="InterPro" id="IPR002347">
    <property type="entry name" value="SDR_fam"/>
</dbReference>
<comment type="similarity">
    <text evidence="1">Belongs to the short-chain dehydrogenases/reductases (SDR) family.</text>
</comment>
<dbReference type="STRING" id="1081104.A0A162LNQ2"/>
<dbReference type="AlphaFoldDB" id="A0A162LNQ2"/>
<dbReference type="PANTHER" id="PTHR24321:SF12">
    <property type="entry name" value="SHORT-CHAIN DEHYDROGENASE_REDUCTASE FAMILY, PUTATIVE (AFU_ORTHOLOGUE AFUA_5G14340)-RELATED"/>
    <property type="match status" value="1"/>
</dbReference>
<dbReference type="Pfam" id="PF13561">
    <property type="entry name" value="adh_short_C2"/>
    <property type="match status" value="1"/>
</dbReference>
<dbReference type="SUPFAM" id="SSF51735">
    <property type="entry name" value="NAD(P)-binding Rossmann-fold domains"/>
    <property type="match status" value="1"/>
</dbReference>
<evidence type="ECO:0000313" key="4">
    <source>
        <dbReference type="EMBL" id="OAA73414.1"/>
    </source>
</evidence>
<evidence type="ECO:0000256" key="2">
    <source>
        <dbReference type="ARBA" id="ARBA00022857"/>
    </source>
</evidence>
<keyword evidence="2" id="KW-0521">NADP</keyword>
<name>A0A162LNQ2_CORFA</name>
<dbReference type="PANTHER" id="PTHR24321">
    <property type="entry name" value="DEHYDROGENASES, SHORT CHAIN"/>
    <property type="match status" value="1"/>
</dbReference>
<protein>
    <submittedName>
        <fullName evidence="4">NAD(P)-binding domain protein</fullName>
    </submittedName>
</protein>
<accession>A0A162LNQ2</accession>
<sequence length="266" mass="27637">MEPLLKGYNAFVTGAASGIGKAIAINFARHGVAGLAVADIDRAALDSLAASIAQSHPDVRVLPITLDVADAGAVKAAVAQTVQTLGRLEVAVNNAGIAGSKTPTHELSDEAWGKTLAVDLHGVFYCQREELAVMMAQEDLGPRRGRGVIINTASLYGLRAPLVPLNQTAYAASKHAVVGITKSDGIHYGPQGIRINAVCPGYVETPLIAGGLDSERLVGLFLDNSPIRRLINPDEVADGVVFLASPMSSAMHASTLSLDLGVSNRS</sequence>
<dbReference type="RefSeq" id="XP_018708372.1">
    <property type="nucleotide sequence ID" value="XM_018843922.1"/>
</dbReference>
<dbReference type="FunFam" id="3.40.50.720:FF:000084">
    <property type="entry name" value="Short-chain dehydrogenase reductase"/>
    <property type="match status" value="1"/>
</dbReference>
<dbReference type="EMBL" id="AZHB01000001">
    <property type="protein sequence ID" value="OAA73414.1"/>
    <property type="molecule type" value="Genomic_DNA"/>
</dbReference>
<comment type="caution">
    <text evidence="4">The sequence shown here is derived from an EMBL/GenBank/DDBJ whole genome shotgun (WGS) entry which is preliminary data.</text>
</comment>
<dbReference type="GO" id="GO:0016491">
    <property type="term" value="F:oxidoreductase activity"/>
    <property type="evidence" value="ECO:0007669"/>
    <property type="project" value="UniProtKB-KW"/>
</dbReference>
<evidence type="ECO:0000256" key="3">
    <source>
        <dbReference type="ARBA" id="ARBA00023002"/>
    </source>
</evidence>
<dbReference type="Proteomes" id="UP000076744">
    <property type="component" value="Unassembled WGS sequence"/>
</dbReference>
<dbReference type="PRINTS" id="PR00081">
    <property type="entry name" value="GDHRDH"/>
</dbReference>
<keyword evidence="3" id="KW-0560">Oxidoreductase</keyword>
<dbReference type="GeneID" id="30016607"/>
<evidence type="ECO:0000256" key="1">
    <source>
        <dbReference type="ARBA" id="ARBA00006484"/>
    </source>
</evidence>
<dbReference type="OrthoDB" id="5840532at2759"/>
<evidence type="ECO:0000313" key="5">
    <source>
        <dbReference type="Proteomes" id="UP000076744"/>
    </source>
</evidence>
<dbReference type="InterPro" id="IPR036291">
    <property type="entry name" value="NAD(P)-bd_dom_sf"/>
</dbReference>
<organism evidence="4 5">
    <name type="scientific">Cordyceps fumosorosea (strain ARSEF 2679)</name>
    <name type="common">Isaria fumosorosea</name>
    <dbReference type="NCBI Taxonomy" id="1081104"/>
    <lineage>
        <taxon>Eukaryota</taxon>
        <taxon>Fungi</taxon>
        <taxon>Dikarya</taxon>
        <taxon>Ascomycota</taxon>
        <taxon>Pezizomycotina</taxon>
        <taxon>Sordariomycetes</taxon>
        <taxon>Hypocreomycetidae</taxon>
        <taxon>Hypocreales</taxon>
        <taxon>Cordycipitaceae</taxon>
        <taxon>Cordyceps</taxon>
    </lineage>
</organism>
<dbReference type="Gene3D" id="3.40.50.720">
    <property type="entry name" value="NAD(P)-binding Rossmann-like Domain"/>
    <property type="match status" value="1"/>
</dbReference>
<gene>
    <name evidence="4" type="ORF">ISF_00315</name>
</gene>
<dbReference type="CDD" id="cd05233">
    <property type="entry name" value="SDR_c"/>
    <property type="match status" value="1"/>
</dbReference>